<dbReference type="AlphaFoldDB" id="A0A316E9G4"/>
<evidence type="ECO:0000313" key="3">
    <source>
        <dbReference type="EMBL" id="PWK26192.1"/>
    </source>
</evidence>
<dbReference type="SUPFAM" id="SSF48317">
    <property type="entry name" value="Acid phosphatase/Vanadium-dependent haloperoxidase"/>
    <property type="match status" value="1"/>
</dbReference>
<feature type="domain" description="Phosphatidic acid phosphatase type 2/haloperoxidase" evidence="2">
    <location>
        <begin position="78"/>
        <end position="193"/>
    </location>
</feature>
<dbReference type="SMART" id="SM00014">
    <property type="entry name" value="acidPPc"/>
    <property type="match status" value="1"/>
</dbReference>
<protein>
    <submittedName>
        <fullName evidence="3">PAP2 superfamily protein</fullName>
    </submittedName>
</protein>
<feature type="transmembrane region" description="Helical" evidence="1">
    <location>
        <begin position="78"/>
        <end position="98"/>
    </location>
</feature>
<sequence>MKQIFKKNLTFFVPTIIIWLVVLACVLTTSKFDQMQFINSHNDLWADYFFVGATQLGEGWFWAAIILLFLFVSYNRALIFTASLVLSTLLSTSLKFFFDTLRPIAFFRNIKANWHLVEGIDINVHLSFPSGHTTTAFAIFTMLTLFSKNKNWGFVFVMLAWLTGYSRCYLFQHFPEDVLGGVIIGVFSSIIVYIWLMNLHTKNPKAWHKKRLLGSGE</sequence>
<dbReference type="PANTHER" id="PTHR14969:SF13">
    <property type="entry name" value="AT30094P"/>
    <property type="match status" value="1"/>
</dbReference>
<organism evidence="3 4">
    <name type="scientific">Arcicella aurantiaca</name>
    <dbReference type="NCBI Taxonomy" id="591202"/>
    <lineage>
        <taxon>Bacteria</taxon>
        <taxon>Pseudomonadati</taxon>
        <taxon>Bacteroidota</taxon>
        <taxon>Cytophagia</taxon>
        <taxon>Cytophagales</taxon>
        <taxon>Flectobacillaceae</taxon>
        <taxon>Arcicella</taxon>
    </lineage>
</organism>
<evidence type="ECO:0000259" key="2">
    <source>
        <dbReference type="SMART" id="SM00014"/>
    </source>
</evidence>
<name>A0A316E9G4_9BACT</name>
<dbReference type="Pfam" id="PF01569">
    <property type="entry name" value="PAP2"/>
    <property type="match status" value="1"/>
</dbReference>
<dbReference type="PANTHER" id="PTHR14969">
    <property type="entry name" value="SPHINGOSINE-1-PHOSPHATE PHOSPHOHYDROLASE"/>
    <property type="match status" value="1"/>
</dbReference>
<dbReference type="Proteomes" id="UP000245489">
    <property type="component" value="Unassembled WGS sequence"/>
</dbReference>
<evidence type="ECO:0000313" key="4">
    <source>
        <dbReference type="Proteomes" id="UP000245489"/>
    </source>
</evidence>
<keyword evidence="1" id="KW-0472">Membrane</keyword>
<dbReference type="EMBL" id="QGGO01000013">
    <property type="protein sequence ID" value="PWK26192.1"/>
    <property type="molecule type" value="Genomic_DNA"/>
</dbReference>
<proteinExistence type="predicted"/>
<reference evidence="3 4" key="1">
    <citation type="submission" date="2018-05" db="EMBL/GenBank/DDBJ databases">
        <title>Genomic Encyclopedia of Archaeal and Bacterial Type Strains, Phase II (KMG-II): from individual species to whole genera.</title>
        <authorList>
            <person name="Goeker M."/>
        </authorList>
    </citation>
    <scope>NUCLEOTIDE SEQUENCE [LARGE SCALE GENOMIC DNA]</scope>
    <source>
        <strain evidence="3 4">DSM 22214</strain>
    </source>
</reference>
<feature type="transmembrane region" description="Helical" evidence="1">
    <location>
        <begin position="153"/>
        <end position="172"/>
    </location>
</feature>
<evidence type="ECO:0000256" key="1">
    <source>
        <dbReference type="SAM" id="Phobius"/>
    </source>
</evidence>
<feature type="transmembrane region" description="Helical" evidence="1">
    <location>
        <begin position="48"/>
        <end position="71"/>
    </location>
</feature>
<dbReference type="InterPro" id="IPR000326">
    <property type="entry name" value="PAP2/HPO"/>
</dbReference>
<keyword evidence="1" id="KW-0812">Transmembrane</keyword>
<keyword evidence="1" id="KW-1133">Transmembrane helix</keyword>
<dbReference type="PROSITE" id="PS51257">
    <property type="entry name" value="PROKAR_LIPOPROTEIN"/>
    <property type="match status" value="1"/>
</dbReference>
<dbReference type="OrthoDB" id="9773582at2"/>
<comment type="caution">
    <text evidence="3">The sequence shown here is derived from an EMBL/GenBank/DDBJ whole genome shotgun (WGS) entry which is preliminary data.</text>
</comment>
<dbReference type="RefSeq" id="WP_109743396.1">
    <property type="nucleotide sequence ID" value="NZ_QGGO01000013.1"/>
</dbReference>
<accession>A0A316E9G4</accession>
<feature type="transmembrane region" description="Helical" evidence="1">
    <location>
        <begin position="178"/>
        <end position="196"/>
    </location>
</feature>
<dbReference type="InterPro" id="IPR036938">
    <property type="entry name" value="PAP2/HPO_sf"/>
</dbReference>
<keyword evidence="4" id="KW-1185">Reference proteome</keyword>
<dbReference type="Gene3D" id="1.20.144.10">
    <property type="entry name" value="Phosphatidic acid phosphatase type 2/haloperoxidase"/>
    <property type="match status" value="1"/>
</dbReference>
<gene>
    <name evidence="3" type="ORF">LV89_02673</name>
</gene>